<name>A0A1L8FCJ6_XENLA</name>
<dbReference type="InterPro" id="IPR036179">
    <property type="entry name" value="Ig-like_dom_sf"/>
</dbReference>
<dbReference type="OMA" id="KEVIWVF"/>
<dbReference type="InterPro" id="IPR007110">
    <property type="entry name" value="Ig-like_dom"/>
</dbReference>
<dbReference type="GO" id="GO:0016020">
    <property type="term" value="C:membrane"/>
    <property type="evidence" value="ECO:0007669"/>
    <property type="project" value="UniProtKB-SubCell"/>
</dbReference>
<organism evidence="5 6">
    <name type="scientific">Xenopus laevis</name>
    <name type="common">African clawed frog</name>
    <dbReference type="NCBI Taxonomy" id="8355"/>
    <lineage>
        <taxon>Eukaryota</taxon>
        <taxon>Metazoa</taxon>
        <taxon>Chordata</taxon>
        <taxon>Craniata</taxon>
        <taxon>Vertebrata</taxon>
        <taxon>Euteleostomi</taxon>
        <taxon>Amphibia</taxon>
        <taxon>Batrachia</taxon>
        <taxon>Anura</taxon>
        <taxon>Pipoidea</taxon>
        <taxon>Pipidae</taxon>
        <taxon>Xenopodinae</taxon>
        <taxon>Xenopus</taxon>
        <taxon>Xenopus</taxon>
    </lineage>
</organism>
<evidence type="ECO:0000256" key="3">
    <source>
        <dbReference type="ARBA" id="ARBA00023136"/>
    </source>
</evidence>
<dbReference type="Gene3D" id="2.60.40.10">
    <property type="entry name" value="Immunoglobulins"/>
    <property type="match status" value="2"/>
</dbReference>
<dbReference type="STRING" id="8355.A0A1L8FCJ6"/>
<proteinExistence type="predicted"/>
<sequence length="247" mass="27812">MPLYLHFWTFLVFSLTKAVLCSAKCPDTTKMIIAEGSDVTMPINKDSVKEVIWVFKHRYIAKTWANRISEISDPAYKGRMDIKPGLSIMIKNVTEEDEGLYTANVLRENTEDYEQLCYELKVYEKLSAKDLQIHHRITDSKNCHLNLSCTVNIADVTVSWNSIGRGDTNVANITFLGNSPDTDSSYTCIAANPASSVSRTIIPRLVCAEGRSFHIKGYIVQVTWAHMLGPFSYLWRIYTHGIGSASC</sequence>
<evidence type="ECO:0000313" key="5">
    <source>
        <dbReference type="Proteomes" id="UP000186698"/>
    </source>
</evidence>
<protein>
    <submittedName>
        <fullName evidence="6">SLAM family member 9 isoform X1</fullName>
    </submittedName>
</protein>
<dbReference type="InterPro" id="IPR013783">
    <property type="entry name" value="Ig-like_fold"/>
</dbReference>
<dbReference type="PROSITE" id="PS50835">
    <property type="entry name" value="IG_LIKE"/>
    <property type="match status" value="1"/>
</dbReference>
<evidence type="ECO:0000313" key="6">
    <source>
        <dbReference type="RefSeq" id="XP_041429545.1"/>
    </source>
</evidence>
<dbReference type="InterPro" id="IPR013106">
    <property type="entry name" value="Ig_V-set"/>
</dbReference>
<comment type="subcellular location">
    <subcellularLocation>
        <location evidence="1">Membrane</location>
    </subcellularLocation>
</comment>
<keyword evidence="2" id="KW-0732">Signal</keyword>
<dbReference type="Proteomes" id="UP000186698">
    <property type="component" value="Chromosome 8L"/>
</dbReference>
<dbReference type="AlphaFoldDB" id="A0A1L8FCJ6"/>
<dbReference type="RefSeq" id="XP_041429545.1">
    <property type="nucleotide sequence ID" value="XM_041573611.1"/>
</dbReference>
<dbReference type="Pfam" id="PF07686">
    <property type="entry name" value="V-set"/>
    <property type="match status" value="1"/>
</dbReference>
<accession>A0A1L8FCJ6</accession>
<evidence type="ECO:0000256" key="1">
    <source>
        <dbReference type="ARBA" id="ARBA00004370"/>
    </source>
</evidence>
<dbReference type="SUPFAM" id="SSF48726">
    <property type="entry name" value="Immunoglobulin"/>
    <property type="match status" value="1"/>
</dbReference>
<dbReference type="PANTHER" id="PTHR12080">
    <property type="entry name" value="SIGNALING LYMPHOCYTIC ACTIVATION MOLECULE"/>
    <property type="match status" value="1"/>
</dbReference>
<dbReference type="GeneID" id="108699593"/>
<keyword evidence="4" id="KW-0325">Glycoprotein</keyword>
<keyword evidence="5" id="KW-1185">Reference proteome</keyword>
<gene>
    <name evidence="6" type="primary">LOC108699593</name>
</gene>
<evidence type="ECO:0000256" key="4">
    <source>
        <dbReference type="ARBA" id="ARBA00023180"/>
    </source>
</evidence>
<dbReference type="PANTHER" id="PTHR12080:SF55">
    <property type="entry name" value="LYMPHOCYTE FUNCTION-ASSOCIATED ANTIGEN 3"/>
    <property type="match status" value="1"/>
</dbReference>
<dbReference type="OrthoDB" id="8741746at2759"/>
<keyword evidence="3" id="KW-0472">Membrane</keyword>
<evidence type="ECO:0000256" key="2">
    <source>
        <dbReference type="ARBA" id="ARBA00022729"/>
    </source>
</evidence>
<reference evidence="6" key="1">
    <citation type="submission" date="2025-08" db="UniProtKB">
        <authorList>
            <consortium name="RefSeq"/>
        </authorList>
    </citation>
    <scope>IDENTIFICATION</scope>
    <source>
        <strain evidence="6">J_2021</strain>
        <tissue evidence="6">Erythrocytes</tissue>
    </source>
</reference>
<dbReference type="PaxDb" id="8355-A0A1L8FCJ6"/>
<dbReference type="InterPro" id="IPR015631">
    <property type="entry name" value="CD2/SLAM_rcpt"/>
</dbReference>